<dbReference type="Pfam" id="PF00126">
    <property type="entry name" value="HTH_1"/>
    <property type="match status" value="1"/>
</dbReference>
<dbReference type="PRINTS" id="PR00039">
    <property type="entry name" value="HTHLYSR"/>
</dbReference>
<dbReference type="Proteomes" id="UP000019486">
    <property type="component" value="Unassembled WGS sequence"/>
</dbReference>
<dbReference type="GO" id="GO:0006351">
    <property type="term" value="P:DNA-templated transcription"/>
    <property type="evidence" value="ECO:0007669"/>
    <property type="project" value="TreeGrafter"/>
</dbReference>
<dbReference type="InterPro" id="IPR005119">
    <property type="entry name" value="LysR_subst-bd"/>
</dbReference>
<dbReference type="Pfam" id="PF03466">
    <property type="entry name" value="LysR_substrate"/>
    <property type="match status" value="1"/>
</dbReference>
<keyword evidence="4" id="KW-0804">Transcription</keyword>
<accession>W9HB36</accession>
<dbReference type="InterPro" id="IPR036388">
    <property type="entry name" value="WH-like_DNA-bd_sf"/>
</dbReference>
<evidence type="ECO:0000256" key="3">
    <source>
        <dbReference type="ARBA" id="ARBA00023125"/>
    </source>
</evidence>
<evidence type="ECO:0000259" key="5">
    <source>
        <dbReference type="PROSITE" id="PS50931"/>
    </source>
</evidence>
<dbReference type="FunFam" id="1.10.10.10:FF:000001">
    <property type="entry name" value="LysR family transcriptional regulator"/>
    <property type="match status" value="1"/>
</dbReference>
<name>W9HB36_9PROT</name>
<comment type="similarity">
    <text evidence="1">Belongs to the LysR transcriptional regulatory family.</text>
</comment>
<protein>
    <submittedName>
        <fullName evidence="6">LysR family transcriptional regulator</fullName>
    </submittedName>
</protein>
<feature type="domain" description="HTH lysR-type" evidence="5">
    <location>
        <begin position="1"/>
        <end position="59"/>
    </location>
</feature>
<keyword evidence="3" id="KW-0238">DNA-binding</keyword>
<dbReference type="InterPro" id="IPR058163">
    <property type="entry name" value="LysR-type_TF_proteobact-type"/>
</dbReference>
<dbReference type="AlphaFoldDB" id="W9HB36"/>
<sequence length="298" mass="32213">MDRHHAMKVLVRIADTGGFAEAARQLHMSPPAVTRAVAALEDLIGARLLIRTTRSVKLTEAGHRYVEDCRRILAAIEQAEASAAGSFAKPTGGLTVTASVQFGQMHIMPIMMDFLETYPEVTGTVLLLDRVTNLVDEGIDVAIRIGHLPDSTHRATRVGSVRRVICGAPAYLERHGVPEHPTELARHRLIAVTSAWPSLDWRFGPGGKIVAHVKPALFCNSNAAGIGAARAGWGLARVLSYMIAPDLLDGSLRTVLGEFEEEPLPIHVVHPEGRNASAKVQAFVDFAAARLRANRVIT</sequence>
<dbReference type="CDD" id="cd08471">
    <property type="entry name" value="PBP2_CrgA_like_2"/>
    <property type="match status" value="1"/>
</dbReference>
<dbReference type="OrthoDB" id="9812435at2"/>
<dbReference type="PATRIC" id="fig|1385369.3.peg.646"/>
<evidence type="ECO:0000256" key="1">
    <source>
        <dbReference type="ARBA" id="ARBA00009437"/>
    </source>
</evidence>
<dbReference type="PANTHER" id="PTHR30537:SF5">
    <property type="entry name" value="HTH-TYPE TRANSCRIPTIONAL ACTIVATOR TTDR-RELATED"/>
    <property type="match status" value="1"/>
</dbReference>
<dbReference type="Gene3D" id="1.10.10.10">
    <property type="entry name" value="Winged helix-like DNA-binding domain superfamily/Winged helix DNA-binding domain"/>
    <property type="match status" value="1"/>
</dbReference>
<proteinExistence type="inferred from homology"/>
<comment type="caution">
    <text evidence="6">The sequence shown here is derived from an EMBL/GenBank/DDBJ whole genome shotgun (WGS) entry which is preliminary data.</text>
</comment>
<dbReference type="PANTHER" id="PTHR30537">
    <property type="entry name" value="HTH-TYPE TRANSCRIPTIONAL REGULATOR"/>
    <property type="match status" value="1"/>
</dbReference>
<evidence type="ECO:0000256" key="2">
    <source>
        <dbReference type="ARBA" id="ARBA00023015"/>
    </source>
</evidence>
<dbReference type="GO" id="GO:0003700">
    <property type="term" value="F:DNA-binding transcription factor activity"/>
    <property type="evidence" value="ECO:0007669"/>
    <property type="project" value="InterPro"/>
</dbReference>
<evidence type="ECO:0000256" key="4">
    <source>
        <dbReference type="ARBA" id="ARBA00023163"/>
    </source>
</evidence>
<dbReference type="SUPFAM" id="SSF46785">
    <property type="entry name" value="Winged helix' DNA-binding domain"/>
    <property type="match status" value="1"/>
</dbReference>
<organism evidence="6 7">
    <name type="scientific">Skermanella stibiiresistens SB22</name>
    <dbReference type="NCBI Taxonomy" id="1385369"/>
    <lineage>
        <taxon>Bacteria</taxon>
        <taxon>Pseudomonadati</taxon>
        <taxon>Pseudomonadota</taxon>
        <taxon>Alphaproteobacteria</taxon>
        <taxon>Rhodospirillales</taxon>
        <taxon>Azospirillaceae</taxon>
        <taxon>Skermanella</taxon>
    </lineage>
</organism>
<gene>
    <name evidence="6" type="ORF">N825_18600</name>
</gene>
<keyword evidence="2" id="KW-0805">Transcription regulation</keyword>
<dbReference type="InterPro" id="IPR000847">
    <property type="entry name" value="LysR_HTH_N"/>
</dbReference>
<keyword evidence="7" id="KW-1185">Reference proteome</keyword>
<reference evidence="6 7" key="1">
    <citation type="submission" date="2013-08" db="EMBL/GenBank/DDBJ databases">
        <title>The genome sequence of Skermanella stibiiresistens.</title>
        <authorList>
            <person name="Zhu W."/>
            <person name="Wang G."/>
        </authorList>
    </citation>
    <scope>NUCLEOTIDE SEQUENCE [LARGE SCALE GENOMIC DNA]</scope>
    <source>
        <strain evidence="6 7">SB22</strain>
    </source>
</reference>
<dbReference type="SUPFAM" id="SSF53850">
    <property type="entry name" value="Periplasmic binding protein-like II"/>
    <property type="match status" value="1"/>
</dbReference>
<evidence type="ECO:0000313" key="6">
    <source>
        <dbReference type="EMBL" id="EWY41961.1"/>
    </source>
</evidence>
<dbReference type="PROSITE" id="PS50931">
    <property type="entry name" value="HTH_LYSR"/>
    <property type="match status" value="1"/>
</dbReference>
<dbReference type="EMBL" id="AVFL01000002">
    <property type="protein sequence ID" value="EWY41961.1"/>
    <property type="molecule type" value="Genomic_DNA"/>
</dbReference>
<dbReference type="STRING" id="1385369.N825_18600"/>
<dbReference type="GO" id="GO:0043565">
    <property type="term" value="F:sequence-specific DNA binding"/>
    <property type="evidence" value="ECO:0007669"/>
    <property type="project" value="TreeGrafter"/>
</dbReference>
<dbReference type="Gene3D" id="3.40.190.290">
    <property type="match status" value="1"/>
</dbReference>
<dbReference type="InterPro" id="IPR036390">
    <property type="entry name" value="WH_DNA-bd_sf"/>
</dbReference>
<evidence type="ECO:0000313" key="7">
    <source>
        <dbReference type="Proteomes" id="UP000019486"/>
    </source>
</evidence>